<feature type="transmembrane region" description="Helical" evidence="5">
    <location>
        <begin position="423"/>
        <end position="449"/>
    </location>
</feature>
<keyword evidence="4 5" id="KW-0472">Membrane</keyword>
<dbReference type="Pfam" id="PF04791">
    <property type="entry name" value="LMBR1"/>
    <property type="match status" value="2"/>
</dbReference>
<evidence type="ECO:0000313" key="7">
    <source>
        <dbReference type="Proteomes" id="UP000319731"/>
    </source>
</evidence>
<comment type="subcellular location">
    <subcellularLocation>
        <location evidence="1">Membrane</location>
        <topology evidence="1">Multi-pass membrane protein</topology>
    </subcellularLocation>
</comment>
<keyword evidence="3 5" id="KW-1133">Transmembrane helix</keyword>
<feature type="transmembrane region" description="Helical" evidence="5">
    <location>
        <begin position="6"/>
        <end position="28"/>
    </location>
</feature>
<dbReference type="PANTHER" id="PTHR31652">
    <property type="entry name" value="LIMR FAMILY PROTEIN DDB_G0283707-RELATED"/>
    <property type="match status" value="1"/>
</dbReference>
<name>A0A507C5V7_9FUNG</name>
<feature type="transmembrane region" description="Helical" evidence="5">
    <location>
        <begin position="469"/>
        <end position="492"/>
    </location>
</feature>
<feature type="transmembrane region" description="Helical" evidence="5">
    <location>
        <begin position="127"/>
        <end position="150"/>
    </location>
</feature>
<comment type="caution">
    <text evidence="6">The sequence shown here is derived from an EMBL/GenBank/DDBJ whole genome shotgun (WGS) entry which is preliminary data.</text>
</comment>
<dbReference type="GeneID" id="42004952"/>
<evidence type="ECO:0000256" key="2">
    <source>
        <dbReference type="ARBA" id="ARBA00022692"/>
    </source>
</evidence>
<dbReference type="GO" id="GO:0016020">
    <property type="term" value="C:membrane"/>
    <property type="evidence" value="ECO:0007669"/>
    <property type="project" value="UniProtKB-SubCell"/>
</dbReference>
<protein>
    <recommendedName>
        <fullName evidence="8">LMBR1-like membrane protein</fullName>
    </recommendedName>
</protein>
<accession>A0A507C5V7</accession>
<organism evidence="6 7">
    <name type="scientific">Synchytrium microbalum</name>
    <dbReference type="NCBI Taxonomy" id="1806994"/>
    <lineage>
        <taxon>Eukaryota</taxon>
        <taxon>Fungi</taxon>
        <taxon>Fungi incertae sedis</taxon>
        <taxon>Chytridiomycota</taxon>
        <taxon>Chytridiomycota incertae sedis</taxon>
        <taxon>Chytridiomycetes</taxon>
        <taxon>Synchytriales</taxon>
        <taxon>Synchytriaceae</taxon>
        <taxon>Synchytrium</taxon>
    </lineage>
</organism>
<dbReference type="STRING" id="1806994.A0A507C5V7"/>
<feature type="transmembrane region" description="Helical" evidence="5">
    <location>
        <begin position="80"/>
        <end position="106"/>
    </location>
</feature>
<feature type="transmembrane region" description="Helical" evidence="5">
    <location>
        <begin position="200"/>
        <end position="229"/>
    </location>
</feature>
<evidence type="ECO:0008006" key="8">
    <source>
        <dbReference type="Google" id="ProtNLM"/>
    </source>
</evidence>
<evidence type="ECO:0000256" key="3">
    <source>
        <dbReference type="ARBA" id="ARBA00022989"/>
    </source>
</evidence>
<keyword evidence="2 5" id="KW-0812">Transmembrane</keyword>
<keyword evidence="7" id="KW-1185">Reference proteome</keyword>
<feature type="transmembrane region" description="Helical" evidence="5">
    <location>
        <begin position="375"/>
        <end position="395"/>
    </location>
</feature>
<dbReference type="RefSeq" id="XP_031024368.1">
    <property type="nucleotide sequence ID" value="XM_031169655.1"/>
</dbReference>
<evidence type="ECO:0000256" key="5">
    <source>
        <dbReference type="SAM" id="Phobius"/>
    </source>
</evidence>
<dbReference type="OrthoDB" id="73273at2759"/>
<proteinExistence type="predicted"/>
<feature type="transmembrane region" description="Helical" evidence="5">
    <location>
        <begin position="40"/>
        <end position="60"/>
    </location>
</feature>
<feature type="transmembrane region" description="Helical" evidence="5">
    <location>
        <begin position="327"/>
        <end position="355"/>
    </location>
</feature>
<dbReference type="PANTHER" id="PTHR31652:SF0">
    <property type="entry name" value="LIMR FAMILY PROTEIN DDB_G0283707-RELATED"/>
    <property type="match status" value="1"/>
</dbReference>
<sequence length="507" mass="57513">MDAAHIVLVITCVIFAILVIIASIYFLVYFQHPDDKWVAWAPKVLVVVGLSVSCFNIFLLPLDVANQGGTFQGSSSSLPMFSLSLAFYITTMVMGLLLVPFTVYYYEGIDDSDEADDKSNNKSQLAYAIKWMVPTIVVVGVMYFLLYYFFGYADVATTQLAGVLVATNVTTNLVDTCQYGLSNSTYCHSSYVTIQVGVSWLVYVIALTSFVGWLLFSVFGGVGIISLPVDLIQDYQHRPKPIKAAEYAERKKMIGQQSQVLMEAGKQLMEELKLASRTTATRFTNRKFRRVKNRESEFRKDVMILEAHYRYLEDSYRNQGGNALLQLALFVLGIIGCFISFFWVLHVILYTLPVVTDSYPISPFLNSFFDSVNQVPFLGIAFYALFAFYLLACVVKGNIKLGMKILFITIHPLRFGETMMNSMVFNVGIILFCSLSVAQFCTLSFGLYAKYTSSYALFGVQLQNLRGIHWGYSAFVYVFETCAFLTMMYLVYRPYNKQRENKLQFKW</sequence>
<evidence type="ECO:0000313" key="6">
    <source>
        <dbReference type="EMBL" id="TPX33356.1"/>
    </source>
</evidence>
<gene>
    <name evidence="6" type="ORF">SmJEL517_g03727</name>
</gene>
<dbReference type="Proteomes" id="UP000319731">
    <property type="component" value="Unassembled WGS sequence"/>
</dbReference>
<evidence type="ECO:0000256" key="1">
    <source>
        <dbReference type="ARBA" id="ARBA00004141"/>
    </source>
</evidence>
<evidence type="ECO:0000256" key="4">
    <source>
        <dbReference type="ARBA" id="ARBA00023136"/>
    </source>
</evidence>
<dbReference type="AlphaFoldDB" id="A0A507C5V7"/>
<dbReference type="InterPro" id="IPR006876">
    <property type="entry name" value="LMBR1-like_membr_prot"/>
</dbReference>
<reference evidence="6 7" key="1">
    <citation type="journal article" date="2019" name="Sci. Rep.">
        <title>Comparative genomics of chytrid fungi reveal insights into the obligate biotrophic and pathogenic lifestyle of Synchytrium endobioticum.</title>
        <authorList>
            <person name="van de Vossenberg B.T.L.H."/>
            <person name="Warris S."/>
            <person name="Nguyen H.D.T."/>
            <person name="van Gent-Pelzer M.P.E."/>
            <person name="Joly D.L."/>
            <person name="van de Geest H.C."/>
            <person name="Bonants P.J.M."/>
            <person name="Smith D.S."/>
            <person name="Levesque C.A."/>
            <person name="van der Lee T.A.J."/>
        </authorList>
    </citation>
    <scope>NUCLEOTIDE SEQUENCE [LARGE SCALE GENOMIC DNA]</scope>
    <source>
        <strain evidence="6 7">JEL517</strain>
    </source>
</reference>
<dbReference type="EMBL" id="QEAO01000021">
    <property type="protein sequence ID" value="TPX33356.1"/>
    <property type="molecule type" value="Genomic_DNA"/>
</dbReference>